<dbReference type="SUPFAM" id="SSF49562">
    <property type="entry name" value="C2 domain (Calcium/lipid-binding domain, CaLB)"/>
    <property type="match status" value="1"/>
</dbReference>
<protein>
    <recommendedName>
        <fullName evidence="2">C2 domain-containing protein</fullName>
    </recommendedName>
</protein>
<evidence type="ECO:0000313" key="3">
    <source>
        <dbReference type="EMBL" id="KAG1346495.1"/>
    </source>
</evidence>
<reference evidence="3" key="2">
    <citation type="submission" date="2019-07" db="EMBL/GenBank/DDBJ databases">
        <authorList>
            <person name="Yang Y."/>
            <person name="Bocs S."/>
            <person name="Baudouin L."/>
        </authorList>
    </citation>
    <scope>NUCLEOTIDE SEQUENCE</scope>
    <source>
        <tissue evidence="3">Spear leaf of Hainan Tall coconut</tissue>
    </source>
</reference>
<dbReference type="AlphaFoldDB" id="A0A8K0N2F9"/>
<evidence type="ECO:0000259" key="2">
    <source>
        <dbReference type="PROSITE" id="PS50004"/>
    </source>
</evidence>
<evidence type="ECO:0000313" key="4">
    <source>
        <dbReference type="Proteomes" id="UP000797356"/>
    </source>
</evidence>
<dbReference type="GO" id="GO:0006952">
    <property type="term" value="P:defense response"/>
    <property type="evidence" value="ECO:0007669"/>
    <property type="project" value="InterPro"/>
</dbReference>
<dbReference type="SMART" id="SM00239">
    <property type="entry name" value="C2"/>
    <property type="match status" value="1"/>
</dbReference>
<feature type="region of interest" description="Disordered" evidence="1">
    <location>
        <begin position="174"/>
        <end position="209"/>
    </location>
</feature>
<comment type="caution">
    <text evidence="3">The sequence shown here is derived from an EMBL/GenBank/DDBJ whole genome shotgun (WGS) entry which is preliminary data.</text>
</comment>
<reference evidence="3" key="1">
    <citation type="journal article" date="2017" name="Gigascience">
        <title>The genome draft of coconut (Cocos nucifera).</title>
        <authorList>
            <person name="Xiao Y."/>
            <person name="Xu P."/>
            <person name="Fan H."/>
            <person name="Baudouin L."/>
            <person name="Xia W."/>
            <person name="Bocs S."/>
            <person name="Xu J."/>
            <person name="Li Q."/>
            <person name="Guo A."/>
            <person name="Zhou L."/>
            <person name="Li J."/>
            <person name="Wu Y."/>
            <person name="Ma Z."/>
            <person name="Armero A."/>
            <person name="Issali A.E."/>
            <person name="Liu N."/>
            <person name="Peng M."/>
            <person name="Yang Y."/>
        </authorList>
    </citation>
    <scope>NUCLEOTIDE SEQUENCE</scope>
    <source>
        <tissue evidence="3">Spear leaf of Hainan Tall coconut</tissue>
    </source>
</reference>
<dbReference type="EMBL" id="CM017877">
    <property type="protein sequence ID" value="KAG1346495.1"/>
    <property type="molecule type" value="Genomic_DNA"/>
</dbReference>
<dbReference type="Pfam" id="PF00168">
    <property type="entry name" value="C2"/>
    <property type="match status" value="1"/>
</dbReference>
<keyword evidence="4" id="KW-1185">Reference proteome</keyword>
<gene>
    <name evidence="3" type="ORF">COCNU_06G003240</name>
</gene>
<dbReference type="PANTHER" id="PTHR32246:SF69">
    <property type="entry name" value="CALCIUM-DEPENDENT LIPID-BINDING (CALB DOMAIN) FAMILY PROTEIN"/>
    <property type="match status" value="1"/>
</dbReference>
<dbReference type="InterPro" id="IPR044750">
    <property type="entry name" value="C2_SRC2/BAP"/>
</dbReference>
<proteinExistence type="predicted"/>
<dbReference type="Proteomes" id="UP000797356">
    <property type="component" value="Chromosome 6"/>
</dbReference>
<dbReference type="PROSITE" id="PS50004">
    <property type="entry name" value="C2"/>
    <property type="match status" value="1"/>
</dbReference>
<sequence>MDSQLLEINLISAQSLKPPFGLRRVQAYAVAWVEPAFKVRTHVDRTGGENPTWNDKFIFRVPTGFLANDSTSAVAVEIYAAAGRILPDPLLGTVRLLVGNLRLLSRHRDCPAFDAVGIRRPSGRFHGVLNVGAMLLRCVSLVVAKALTACPAVGYRDLMGKEASKIRRFRATPAAARRVDPTAGKDPALEGWNGGKGSSDGGDEEERSDGGVVLCGPCFLGLPRRIHLSPSDQLSWMEEKPADDGRP</sequence>
<accession>A0A8K0N2F9</accession>
<dbReference type="InterPro" id="IPR000008">
    <property type="entry name" value="C2_dom"/>
</dbReference>
<dbReference type="Gene3D" id="2.60.40.150">
    <property type="entry name" value="C2 domain"/>
    <property type="match status" value="1"/>
</dbReference>
<dbReference type="PANTHER" id="PTHR32246">
    <property type="entry name" value="INGRESSION PROTEIN FIC1"/>
    <property type="match status" value="1"/>
</dbReference>
<dbReference type="InterPro" id="IPR035892">
    <property type="entry name" value="C2_domain_sf"/>
</dbReference>
<name>A0A8K0N2F9_COCNU</name>
<organism evidence="3 4">
    <name type="scientific">Cocos nucifera</name>
    <name type="common">Coconut palm</name>
    <dbReference type="NCBI Taxonomy" id="13894"/>
    <lineage>
        <taxon>Eukaryota</taxon>
        <taxon>Viridiplantae</taxon>
        <taxon>Streptophyta</taxon>
        <taxon>Embryophyta</taxon>
        <taxon>Tracheophyta</taxon>
        <taxon>Spermatophyta</taxon>
        <taxon>Magnoliopsida</taxon>
        <taxon>Liliopsida</taxon>
        <taxon>Arecaceae</taxon>
        <taxon>Arecoideae</taxon>
        <taxon>Cocoseae</taxon>
        <taxon>Attaleinae</taxon>
        <taxon>Cocos</taxon>
    </lineage>
</organism>
<dbReference type="OrthoDB" id="1909968at2759"/>
<feature type="domain" description="C2" evidence="2">
    <location>
        <begin position="1"/>
        <end position="111"/>
    </location>
</feature>
<evidence type="ECO:0000256" key="1">
    <source>
        <dbReference type="SAM" id="MobiDB-lite"/>
    </source>
</evidence>
<dbReference type="CDD" id="cd04051">
    <property type="entry name" value="C2_SRC2_like"/>
    <property type="match status" value="1"/>
</dbReference>